<dbReference type="HAMAP" id="MF_00165">
    <property type="entry name" value="Thymidylate_kinase"/>
    <property type="match status" value="1"/>
</dbReference>
<keyword evidence="4 11" id="KW-0808">Transferase</keyword>
<keyword evidence="5 11" id="KW-0545">Nucleotide biosynthesis</keyword>
<dbReference type="GO" id="GO:0004798">
    <property type="term" value="F:dTMP kinase activity"/>
    <property type="evidence" value="ECO:0007669"/>
    <property type="project" value="UniProtKB-EC"/>
</dbReference>
<dbReference type="Gene3D" id="3.40.50.300">
    <property type="entry name" value="P-loop containing nucleotide triphosphate hydrolases"/>
    <property type="match status" value="1"/>
</dbReference>
<evidence type="ECO:0000256" key="1">
    <source>
        <dbReference type="ARBA" id="ARBA00009776"/>
    </source>
</evidence>
<evidence type="ECO:0000256" key="7">
    <source>
        <dbReference type="ARBA" id="ARBA00022777"/>
    </source>
</evidence>
<dbReference type="EMBL" id="JBHSLU010000063">
    <property type="protein sequence ID" value="MFC5507540.1"/>
    <property type="molecule type" value="Genomic_DNA"/>
</dbReference>
<dbReference type="PROSITE" id="PS01331">
    <property type="entry name" value="THYMIDYLATE_KINASE"/>
    <property type="match status" value="1"/>
</dbReference>
<dbReference type="SUPFAM" id="SSF52540">
    <property type="entry name" value="P-loop containing nucleoside triphosphate hydrolases"/>
    <property type="match status" value="1"/>
</dbReference>
<evidence type="ECO:0000256" key="2">
    <source>
        <dbReference type="ARBA" id="ARBA00012980"/>
    </source>
</evidence>
<evidence type="ECO:0000256" key="8">
    <source>
        <dbReference type="ARBA" id="ARBA00022840"/>
    </source>
</evidence>
<keyword evidence="8 11" id="KW-0067">ATP-binding</keyword>
<keyword evidence="14" id="KW-1185">Reference proteome</keyword>
<dbReference type="PANTHER" id="PTHR10344">
    <property type="entry name" value="THYMIDYLATE KINASE"/>
    <property type="match status" value="1"/>
</dbReference>
<dbReference type="PANTHER" id="PTHR10344:SF4">
    <property type="entry name" value="UMP-CMP KINASE 2, MITOCHONDRIAL"/>
    <property type="match status" value="1"/>
</dbReference>
<dbReference type="RefSeq" id="WP_377817474.1">
    <property type="nucleotide sequence ID" value="NZ_JBHSLU010000063.1"/>
</dbReference>
<evidence type="ECO:0000256" key="4">
    <source>
        <dbReference type="ARBA" id="ARBA00022679"/>
    </source>
</evidence>
<keyword evidence="7 11" id="KW-0418">Kinase</keyword>
<dbReference type="InterPro" id="IPR018094">
    <property type="entry name" value="Thymidylate_kinase"/>
</dbReference>
<protein>
    <recommendedName>
        <fullName evidence="3 11">Thymidylate kinase</fullName>
        <ecNumber evidence="2 11">2.7.4.9</ecNumber>
    </recommendedName>
    <alternativeName>
        <fullName evidence="9 11">dTMP kinase</fullName>
    </alternativeName>
</protein>
<feature type="domain" description="Thymidylate kinase-like" evidence="12">
    <location>
        <begin position="7"/>
        <end position="197"/>
    </location>
</feature>
<comment type="caution">
    <text evidence="11">Lacks conserved residue(s) required for the propagation of feature annotation.</text>
</comment>
<comment type="similarity">
    <text evidence="1 11">Belongs to the thymidylate kinase family.</text>
</comment>
<comment type="caution">
    <text evidence="13">The sequence shown here is derived from an EMBL/GenBank/DDBJ whole genome shotgun (WGS) entry which is preliminary data.</text>
</comment>
<sequence length="207" mass="22657">MANFVVFEGIDCAGKGCQVRLLTDHLRSAGKTVTTTREPGGTPAAETIRAGLLSGAFKDYGPIAEVMMFNAARAHHLAEVIRPALARGETVICDRFYDSTLAYQGAGDKVDVAWIKTIQAAVVGDTVPDIAFIIDIPVDMSVERLRMRGADPDRFEGAARDFHERLRQAYLDIAEAEPRRCRVIDGTRSIEQVHQQIITEMANAARA</sequence>
<evidence type="ECO:0000256" key="6">
    <source>
        <dbReference type="ARBA" id="ARBA00022741"/>
    </source>
</evidence>
<name>A0ABW0P527_9HYPH</name>
<evidence type="ECO:0000256" key="11">
    <source>
        <dbReference type="HAMAP-Rule" id="MF_00165"/>
    </source>
</evidence>
<accession>A0ABW0P527</accession>
<dbReference type="InterPro" id="IPR027417">
    <property type="entry name" value="P-loop_NTPase"/>
</dbReference>
<evidence type="ECO:0000259" key="12">
    <source>
        <dbReference type="Pfam" id="PF02223"/>
    </source>
</evidence>
<comment type="catalytic activity">
    <reaction evidence="10 11">
        <text>dTMP + ATP = dTDP + ADP</text>
        <dbReference type="Rhea" id="RHEA:13517"/>
        <dbReference type="ChEBI" id="CHEBI:30616"/>
        <dbReference type="ChEBI" id="CHEBI:58369"/>
        <dbReference type="ChEBI" id="CHEBI:63528"/>
        <dbReference type="ChEBI" id="CHEBI:456216"/>
        <dbReference type="EC" id="2.7.4.9"/>
    </reaction>
</comment>
<keyword evidence="6 11" id="KW-0547">Nucleotide-binding</keyword>
<dbReference type="InterPro" id="IPR018095">
    <property type="entry name" value="Thymidylate_kin_CS"/>
</dbReference>
<evidence type="ECO:0000313" key="13">
    <source>
        <dbReference type="EMBL" id="MFC5507540.1"/>
    </source>
</evidence>
<dbReference type="NCBIfam" id="TIGR00041">
    <property type="entry name" value="DTMP_kinase"/>
    <property type="match status" value="1"/>
</dbReference>
<dbReference type="EC" id="2.7.4.9" evidence="2 11"/>
<evidence type="ECO:0000256" key="10">
    <source>
        <dbReference type="ARBA" id="ARBA00048743"/>
    </source>
</evidence>
<evidence type="ECO:0000256" key="5">
    <source>
        <dbReference type="ARBA" id="ARBA00022727"/>
    </source>
</evidence>
<evidence type="ECO:0000256" key="9">
    <source>
        <dbReference type="ARBA" id="ARBA00029962"/>
    </source>
</evidence>
<comment type="function">
    <text evidence="11">Phosphorylation of dTMP to form dTDP in both de novo and salvage pathways of dTTP synthesis.</text>
</comment>
<reference evidence="14" key="1">
    <citation type="journal article" date="2019" name="Int. J. Syst. Evol. Microbiol.">
        <title>The Global Catalogue of Microorganisms (GCM) 10K type strain sequencing project: providing services to taxonomists for standard genome sequencing and annotation.</title>
        <authorList>
            <consortium name="The Broad Institute Genomics Platform"/>
            <consortium name="The Broad Institute Genome Sequencing Center for Infectious Disease"/>
            <person name="Wu L."/>
            <person name="Ma J."/>
        </authorList>
    </citation>
    <scope>NUCLEOTIDE SEQUENCE [LARGE SCALE GENOMIC DNA]</scope>
    <source>
        <strain evidence="14">CCUG 43117</strain>
    </source>
</reference>
<proteinExistence type="inferred from homology"/>
<dbReference type="CDD" id="cd01672">
    <property type="entry name" value="TMPK"/>
    <property type="match status" value="1"/>
</dbReference>
<gene>
    <name evidence="11 13" type="primary">tmk</name>
    <name evidence="13" type="ORF">ACFPN9_20060</name>
</gene>
<dbReference type="Pfam" id="PF02223">
    <property type="entry name" value="Thymidylate_kin"/>
    <property type="match status" value="1"/>
</dbReference>
<evidence type="ECO:0000313" key="14">
    <source>
        <dbReference type="Proteomes" id="UP001596060"/>
    </source>
</evidence>
<organism evidence="13 14">
    <name type="scientific">Bosea massiliensis</name>
    <dbReference type="NCBI Taxonomy" id="151419"/>
    <lineage>
        <taxon>Bacteria</taxon>
        <taxon>Pseudomonadati</taxon>
        <taxon>Pseudomonadota</taxon>
        <taxon>Alphaproteobacteria</taxon>
        <taxon>Hyphomicrobiales</taxon>
        <taxon>Boseaceae</taxon>
        <taxon>Bosea</taxon>
    </lineage>
</organism>
<evidence type="ECO:0000256" key="3">
    <source>
        <dbReference type="ARBA" id="ARBA00017144"/>
    </source>
</evidence>
<dbReference type="InterPro" id="IPR039430">
    <property type="entry name" value="Thymidylate_kin-like_dom"/>
</dbReference>
<dbReference type="Proteomes" id="UP001596060">
    <property type="component" value="Unassembled WGS sequence"/>
</dbReference>